<evidence type="ECO:0000256" key="4">
    <source>
        <dbReference type="ARBA" id="ARBA00022741"/>
    </source>
</evidence>
<dbReference type="NCBIfam" id="NF004065">
    <property type="entry name" value="PRK05580.1-1"/>
    <property type="match status" value="1"/>
</dbReference>
<dbReference type="GO" id="GO:0006270">
    <property type="term" value="P:DNA replication initiation"/>
    <property type="evidence" value="ECO:0007669"/>
    <property type="project" value="TreeGrafter"/>
</dbReference>
<evidence type="ECO:0000256" key="12">
    <source>
        <dbReference type="HAMAP-Rule" id="MF_00983"/>
    </source>
</evidence>
<comment type="subunit">
    <text evidence="12">Component of the replication restart primosome.</text>
</comment>
<dbReference type="InterPro" id="IPR027417">
    <property type="entry name" value="P-loop_NTPase"/>
</dbReference>
<evidence type="ECO:0000259" key="14">
    <source>
        <dbReference type="PROSITE" id="PS51194"/>
    </source>
</evidence>
<comment type="catalytic activity">
    <reaction evidence="12">
        <text>Couples ATP hydrolysis with the unwinding of duplex DNA by translocating in the 3'-5' direction.</text>
        <dbReference type="EC" id="5.6.2.4"/>
    </reaction>
</comment>
<dbReference type="Gene3D" id="3.40.50.300">
    <property type="entry name" value="P-loop containing nucleotide triphosphate hydrolases"/>
    <property type="match status" value="2"/>
</dbReference>
<proteinExistence type="inferred from homology"/>
<evidence type="ECO:0000256" key="2">
    <source>
        <dbReference type="ARBA" id="ARBA00022705"/>
    </source>
</evidence>
<feature type="binding site" evidence="12">
    <location>
        <position position="449"/>
    </location>
    <ligand>
        <name>Zn(2+)</name>
        <dbReference type="ChEBI" id="CHEBI:29105"/>
        <label>2</label>
    </ligand>
</feature>
<dbReference type="InterPro" id="IPR014001">
    <property type="entry name" value="Helicase_ATP-bd"/>
</dbReference>
<dbReference type="InterPro" id="IPR005259">
    <property type="entry name" value="PriA"/>
</dbReference>
<dbReference type="EMBL" id="JPXY01000046">
    <property type="protein sequence ID" value="KGQ30623.1"/>
    <property type="molecule type" value="Genomic_DNA"/>
</dbReference>
<evidence type="ECO:0000256" key="1">
    <source>
        <dbReference type="ARBA" id="ARBA00022515"/>
    </source>
</evidence>
<keyword evidence="8 12" id="KW-0067">ATP-binding</keyword>
<feature type="binding site" evidence="12">
    <location>
        <position position="464"/>
    </location>
    <ligand>
        <name>Zn(2+)</name>
        <dbReference type="ChEBI" id="CHEBI:29105"/>
        <label>2</label>
    </ligand>
</feature>
<keyword evidence="9 12" id="KW-0238">DNA-binding</keyword>
<comment type="cofactor">
    <cofactor evidence="12">
        <name>Zn(2+)</name>
        <dbReference type="ChEBI" id="CHEBI:29105"/>
    </cofactor>
    <text evidence="12">Binds 2 zinc ions per subunit.</text>
</comment>
<dbReference type="Pfam" id="PF00271">
    <property type="entry name" value="Helicase_C"/>
    <property type="match status" value="1"/>
</dbReference>
<evidence type="ECO:0000256" key="10">
    <source>
        <dbReference type="ARBA" id="ARBA00023235"/>
    </source>
</evidence>
<dbReference type="InterPro" id="IPR011545">
    <property type="entry name" value="DEAD/DEAH_box_helicase_dom"/>
</dbReference>
<dbReference type="RefSeq" id="WP_039136530.1">
    <property type="nucleotide sequence ID" value="NZ_JPXY01000046.1"/>
</dbReference>
<dbReference type="Pfam" id="PF00270">
    <property type="entry name" value="DEAD"/>
    <property type="match status" value="1"/>
</dbReference>
<keyword evidence="2 12" id="KW-0235">DNA replication</keyword>
<dbReference type="Pfam" id="PF17764">
    <property type="entry name" value="PriA_3primeBD"/>
    <property type="match status" value="1"/>
</dbReference>
<feature type="binding site" evidence="12">
    <location>
        <position position="446"/>
    </location>
    <ligand>
        <name>Zn(2+)</name>
        <dbReference type="ChEBI" id="CHEBI:29105"/>
        <label>2</label>
    </ligand>
</feature>
<sequence length="735" mass="84561">MRIVRVALDIALRNQFDYLLPDSLEVTIGARVLVPFGKQKRIGIVSEFLPASEVENLKTVLKVLDQQPLFDEKMWQLVLWAKDYYHYPIGEALFTALPLKFRKEEYPSLTQQQFYQLTALGKAALAENSLKRALKQQEMLQFLQQHQRLEKESNIFSATIKRQLLQKNYVELITDEQPKLWFERATIDAIPLVNEKNKLMLNKEQALAVSQISLRQGFHSWLLQGVTGSGKTEVYLQVIEEVLKQKRQVLVLVPEIGLTPQIIRRFNLRFNVPIGVLHSNMTDNARLQVWQEARRGELAIVIGTRSAIFTQFPDLGLIVLDEEHDQSFKQQEGWRYHARDLAVYRAKQHDIPIILGSATPSLESLHNVENQKYHFIPLRYRATNQVANHQMVVDLKTQPMENGLSYALLQQMKQVLERGEQVLLFLNRRGFAPVYLCHECGTVESCPRCNRPYTYHQSRHILQCHHCDAQKPIPFQCANCGSTHLLTTGIGTEQLEQVLQQKFPQYQIARLDRDNVTKKGELDRYLDEIAQGKRQILIGTQMLAKGHHFPNVGLVGLINIDSALFSSDFRAEERLAQLYVQVAGRTGRGNKAGLVLLQTHYPEHPLFNTLISKGYSAFSQQALLQRQQFQLPPYSYQALLKASGNNETQLSQSLTFFVEQVKNLPQAWLEQLQIVGPLPALMEKRAGKYRWYVLFQHQQRSKLHQVLFHIETLLNTNKSASGVRLSLDIDPYDFS</sequence>
<keyword evidence="10 12" id="KW-0413">Isomerase</keyword>
<feature type="binding site" evidence="12">
    <location>
        <position position="467"/>
    </location>
    <ligand>
        <name>Zn(2+)</name>
        <dbReference type="ChEBI" id="CHEBI:29105"/>
        <label>2</label>
    </ligand>
</feature>
<evidence type="ECO:0000313" key="16">
    <source>
        <dbReference type="Proteomes" id="UP000030418"/>
    </source>
</evidence>
<dbReference type="PANTHER" id="PTHR30580">
    <property type="entry name" value="PRIMOSOMAL PROTEIN N"/>
    <property type="match status" value="1"/>
</dbReference>
<dbReference type="SMART" id="SM00490">
    <property type="entry name" value="HELICc"/>
    <property type="match status" value="1"/>
</dbReference>
<dbReference type="SUPFAM" id="SSF52540">
    <property type="entry name" value="P-loop containing nucleoside triphosphate hydrolases"/>
    <property type="match status" value="1"/>
</dbReference>
<evidence type="ECO:0000256" key="7">
    <source>
        <dbReference type="ARBA" id="ARBA00022833"/>
    </source>
</evidence>
<dbReference type="InterPro" id="IPR040498">
    <property type="entry name" value="PriA_CRR"/>
</dbReference>
<keyword evidence="4 12" id="KW-0547">Nucleotide-binding</keyword>
<evidence type="ECO:0000256" key="6">
    <source>
        <dbReference type="ARBA" id="ARBA00022806"/>
    </source>
</evidence>
<dbReference type="GO" id="GO:0006310">
    <property type="term" value="P:DNA recombination"/>
    <property type="evidence" value="ECO:0007669"/>
    <property type="project" value="InterPro"/>
</dbReference>
<keyword evidence="5 12" id="KW-0378">Hydrolase</keyword>
<dbReference type="PROSITE" id="PS51192">
    <property type="entry name" value="HELICASE_ATP_BIND_1"/>
    <property type="match status" value="1"/>
</dbReference>
<feature type="binding site" evidence="12">
    <location>
        <position position="437"/>
    </location>
    <ligand>
        <name>Zn(2+)</name>
        <dbReference type="ChEBI" id="CHEBI:29105"/>
        <label>1</label>
    </ligand>
</feature>
<dbReference type="AlphaFoldDB" id="A0A0A2XES1"/>
<dbReference type="PROSITE" id="PS51194">
    <property type="entry name" value="HELICASE_CTER"/>
    <property type="match status" value="1"/>
</dbReference>
<evidence type="ECO:0000313" key="15">
    <source>
        <dbReference type="EMBL" id="KGQ30623.1"/>
    </source>
</evidence>
<dbReference type="GO" id="GO:0006269">
    <property type="term" value="P:DNA replication, synthesis of primer"/>
    <property type="evidence" value="ECO:0007669"/>
    <property type="project" value="UniProtKB-KW"/>
</dbReference>
<dbReference type="NCBIfam" id="TIGR00595">
    <property type="entry name" value="priA"/>
    <property type="match status" value="1"/>
</dbReference>
<dbReference type="HAMAP" id="MF_00983">
    <property type="entry name" value="PriA"/>
    <property type="match status" value="1"/>
</dbReference>
<reference evidence="15 16" key="1">
    <citation type="submission" date="2014-08" db="EMBL/GenBank/DDBJ databases">
        <title>Chaperone-usher fimbriae in a diverse selection of Gallibacterium genomes.</title>
        <authorList>
            <person name="Kudirkiene E."/>
            <person name="Bager R.J."/>
            <person name="Johnson T.J."/>
            <person name="Bojesen A.M."/>
        </authorList>
    </citation>
    <scope>NUCLEOTIDE SEQUENCE [LARGE SCALE GENOMIC DNA]</scope>
    <source>
        <strain evidence="15 16">CCM5976</strain>
    </source>
</reference>
<feature type="binding site" evidence="12">
    <location>
        <position position="440"/>
    </location>
    <ligand>
        <name>Zn(2+)</name>
        <dbReference type="ChEBI" id="CHEBI:29105"/>
        <label>1</label>
    </ligand>
</feature>
<dbReference type="CDD" id="cd17929">
    <property type="entry name" value="DEXHc_priA"/>
    <property type="match status" value="1"/>
</dbReference>
<dbReference type="FunFam" id="3.40.1440.60:FF:000001">
    <property type="entry name" value="Primosomal protein N"/>
    <property type="match status" value="1"/>
</dbReference>
<dbReference type="GO" id="GO:0006302">
    <property type="term" value="P:double-strand break repair"/>
    <property type="evidence" value="ECO:0007669"/>
    <property type="project" value="InterPro"/>
</dbReference>
<evidence type="ECO:0000256" key="9">
    <source>
        <dbReference type="ARBA" id="ARBA00023125"/>
    </source>
</evidence>
<feature type="domain" description="Helicase C-terminal" evidence="14">
    <location>
        <begin position="448"/>
        <end position="630"/>
    </location>
</feature>
<name>A0A0A2XES1_9PAST</name>
<keyword evidence="16" id="KW-1185">Reference proteome</keyword>
<dbReference type="InterPro" id="IPR001650">
    <property type="entry name" value="Helicase_C-like"/>
</dbReference>
<dbReference type="GO" id="GO:0016887">
    <property type="term" value="F:ATP hydrolysis activity"/>
    <property type="evidence" value="ECO:0007669"/>
    <property type="project" value="RHEA"/>
</dbReference>
<evidence type="ECO:0000256" key="8">
    <source>
        <dbReference type="ARBA" id="ARBA00022840"/>
    </source>
</evidence>
<dbReference type="InterPro" id="IPR041236">
    <property type="entry name" value="PriA_C"/>
</dbReference>
<comment type="similarity">
    <text evidence="12">Belongs to the helicase family. PriA subfamily.</text>
</comment>
<dbReference type="FunFam" id="3.40.50.300:FF:000489">
    <property type="entry name" value="Primosome assembly protein PriA"/>
    <property type="match status" value="1"/>
</dbReference>
<dbReference type="GO" id="GO:0008270">
    <property type="term" value="F:zinc ion binding"/>
    <property type="evidence" value="ECO:0007669"/>
    <property type="project" value="UniProtKB-UniRule"/>
</dbReference>
<dbReference type="GO" id="GO:0003677">
    <property type="term" value="F:DNA binding"/>
    <property type="evidence" value="ECO:0007669"/>
    <property type="project" value="UniProtKB-UniRule"/>
</dbReference>
<gene>
    <name evidence="12" type="primary">priA</name>
    <name evidence="15" type="ORF">P375_10035</name>
</gene>
<dbReference type="CDD" id="cd18804">
    <property type="entry name" value="SF2_C_priA"/>
    <property type="match status" value="1"/>
</dbReference>
<evidence type="ECO:0000256" key="5">
    <source>
        <dbReference type="ARBA" id="ARBA00022801"/>
    </source>
</evidence>
<dbReference type="Gene3D" id="3.40.1440.60">
    <property type="entry name" value="PriA, 3(prime) DNA-binding domain"/>
    <property type="match status" value="1"/>
</dbReference>
<accession>A0A0A2XES1</accession>
<dbReference type="GO" id="GO:1990077">
    <property type="term" value="C:primosome complex"/>
    <property type="evidence" value="ECO:0007669"/>
    <property type="project" value="UniProtKB-UniRule"/>
</dbReference>
<keyword evidence="7 12" id="KW-0862">Zinc</keyword>
<dbReference type="InterPro" id="IPR042115">
    <property type="entry name" value="PriA_3primeBD_sf"/>
</dbReference>
<comment type="function">
    <text evidence="12">Initiates the restart of stalled replication forks, which reloads the replicative helicase on sites other than the origin of replication. Recognizes and binds to abandoned replication forks and remodels them to uncover a helicase loading site. Promotes assembly of the primosome at these replication forks.</text>
</comment>
<dbReference type="GO" id="GO:0043138">
    <property type="term" value="F:3'-5' DNA helicase activity"/>
    <property type="evidence" value="ECO:0007669"/>
    <property type="project" value="UniProtKB-EC"/>
</dbReference>
<evidence type="ECO:0000259" key="13">
    <source>
        <dbReference type="PROSITE" id="PS51192"/>
    </source>
</evidence>
<feature type="domain" description="Helicase ATP-binding" evidence="13">
    <location>
        <begin position="212"/>
        <end position="378"/>
    </location>
</feature>
<keyword evidence="1 12" id="KW-0639">Primosome</keyword>
<keyword evidence="6 12" id="KW-0347">Helicase</keyword>
<dbReference type="NCBIfam" id="NF004067">
    <property type="entry name" value="PRK05580.1-4"/>
    <property type="match status" value="1"/>
</dbReference>
<dbReference type="InterPro" id="IPR041222">
    <property type="entry name" value="PriA_3primeBD"/>
</dbReference>
<dbReference type="SMART" id="SM00487">
    <property type="entry name" value="DEXDc"/>
    <property type="match status" value="1"/>
</dbReference>
<comment type="catalytic activity">
    <reaction evidence="11 12">
        <text>ATP + H2O = ADP + phosphate + H(+)</text>
        <dbReference type="Rhea" id="RHEA:13065"/>
        <dbReference type="ChEBI" id="CHEBI:15377"/>
        <dbReference type="ChEBI" id="CHEBI:15378"/>
        <dbReference type="ChEBI" id="CHEBI:30616"/>
        <dbReference type="ChEBI" id="CHEBI:43474"/>
        <dbReference type="ChEBI" id="CHEBI:456216"/>
        <dbReference type="EC" id="5.6.2.4"/>
    </reaction>
</comment>
<dbReference type="GO" id="GO:0005524">
    <property type="term" value="F:ATP binding"/>
    <property type="evidence" value="ECO:0007669"/>
    <property type="project" value="UniProtKB-UniRule"/>
</dbReference>
<evidence type="ECO:0000256" key="3">
    <source>
        <dbReference type="ARBA" id="ARBA00022723"/>
    </source>
</evidence>
<feature type="binding site" evidence="12">
    <location>
        <position position="477"/>
    </location>
    <ligand>
        <name>Zn(2+)</name>
        <dbReference type="ChEBI" id="CHEBI:29105"/>
        <label>1</label>
    </ligand>
</feature>
<protein>
    <recommendedName>
        <fullName evidence="12">Replication restart protein PriA</fullName>
    </recommendedName>
    <alternativeName>
        <fullName evidence="12">ATP-dependent DNA helicase PriA</fullName>
        <ecNumber evidence="12">5.6.2.4</ecNumber>
    </alternativeName>
    <alternativeName>
        <fullName evidence="12">DNA 3'-5' helicase PriA</fullName>
    </alternativeName>
</protein>
<dbReference type="EC" id="5.6.2.4" evidence="12"/>
<feature type="binding site" evidence="12">
    <location>
        <position position="480"/>
    </location>
    <ligand>
        <name>Zn(2+)</name>
        <dbReference type="ChEBI" id="CHEBI:29105"/>
        <label>1</label>
    </ligand>
</feature>
<dbReference type="Proteomes" id="UP000030418">
    <property type="component" value="Unassembled WGS sequence"/>
</dbReference>
<evidence type="ECO:0000256" key="11">
    <source>
        <dbReference type="ARBA" id="ARBA00048988"/>
    </source>
</evidence>
<dbReference type="PANTHER" id="PTHR30580:SF0">
    <property type="entry name" value="PRIMOSOMAL PROTEIN N"/>
    <property type="match status" value="1"/>
</dbReference>
<dbReference type="Pfam" id="PF18319">
    <property type="entry name" value="Zn_ribbon_PriA"/>
    <property type="match status" value="1"/>
</dbReference>
<dbReference type="Pfam" id="PF18074">
    <property type="entry name" value="PriA_C"/>
    <property type="match status" value="1"/>
</dbReference>
<comment type="caution">
    <text evidence="15">The sequence shown here is derived from an EMBL/GenBank/DDBJ whole genome shotgun (WGS) entry which is preliminary data.</text>
</comment>
<keyword evidence="3 12" id="KW-0479">Metal-binding</keyword>
<organism evidence="15 16">
    <name type="scientific">Gallibacterium genomosp. 2</name>
    <dbReference type="NCBI Taxonomy" id="155517"/>
    <lineage>
        <taxon>Bacteria</taxon>
        <taxon>Pseudomonadati</taxon>
        <taxon>Pseudomonadota</taxon>
        <taxon>Gammaproteobacteria</taxon>
        <taxon>Pasteurellales</taxon>
        <taxon>Pasteurellaceae</taxon>
        <taxon>Gallibacterium</taxon>
    </lineage>
</organism>